<evidence type="ECO:0000313" key="3">
    <source>
        <dbReference type="Proteomes" id="UP000024332"/>
    </source>
</evidence>
<protein>
    <submittedName>
        <fullName evidence="2">Toxin VapC</fullName>
    </submittedName>
</protein>
<sequence length="133" mass="15247">MKRDLKGSLAIDSGVIISILHGEYDEIFRNIREGKIEPIINIINLIEVYYVLCKHKGWEKATNIIKNLINSNYFKIVYVNDMIVEEISKCKCEYPISLGDCASIATARANKTKAIFRREKELEGLNLDEIILI</sequence>
<dbReference type="SUPFAM" id="SSF88723">
    <property type="entry name" value="PIN domain-like"/>
    <property type="match status" value="1"/>
</dbReference>
<dbReference type="Proteomes" id="UP000024332">
    <property type="component" value="Unassembled WGS sequence"/>
</dbReference>
<dbReference type="AlphaFoldDB" id="A0A031LU95"/>
<evidence type="ECO:0000313" key="2">
    <source>
        <dbReference type="EMBL" id="EZQ11340.1"/>
    </source>
</evidence>
<gene>
    <name evidence="2" type="ORF">CM19_01070</name>
</gene>
<dbReference type="CDD" id="cd18689">
    <property type="entry name" value="PIN_VapC-like"/>
    <property type="match status" value="1"/>
</dbReference>
<proteinExistence type="predicted"/>
<reference evidence="2 3" key="1">
    <citation type="submission" date="2014-03" db="EMBL/GenBank/DDBJ databases">
        <title>Draft genome sequence of the novel thermoacidophilic archaea Acidianus copahuensis ALE1 strain, isolated from Copahue volcanic area in Neuquen Argentina.</title>
        <authorList>
            <person name="Urbieta M.S."/>
            <person name="Rascovan N."/>
            <person name="Castro C."/>
            <person name="Revale S."/>
            <person name="Giaveno M.A."/>
            <person name="Vazquez M.P."/>
            <person name="Donati E.R."/>
        </authorList>
    </citation>
    <scope>NUCLEOTIDE SEQUENCE [LARGE SCALE GENOMIC DNA]</scope>
    <source>
        <strain evidence="2 3">ALE1</strain>
    </source>
</reference>
<accession>A0A031LU95</accession>
<dbReference type="RefSeq" id="WP_048098571.1">
    <property type="nucleotide sequence ID" value="NZ_JFZT01000015.1"/>
</dbReference>
<dbReference type="InterPro" id="IPR029060">
    <property type="entry name" value="PIN-like_dom_sf"/>
</dbReference>
<evidence type="ECO:0000259" key="1">
    <source>
        <dbReference type="Pfam" id="PF01850"/>
    </source>
</evidence>
<dbReference type="EMBL" id="JFZT01000015">
    <property type="protein sequence ID" value="EZQ11340.1"/>
    <property type="molecule type" value="Genomic_DNA"/>
</dbReference>
<keyword evidence="3" id="KW-1185">Reference proteome</keyword>
<dbReference type="Pfam" id="PF01850">
    <property type="entry name" value="PIN"/>
    <property type="match status" value="1"/>
</dbReference>
<dbReference type="OrthoDB" id="43013at2157"/>
<feature type="domain" description="PIN" evidence="1">
    <location>
        <begin position="11"/>
        <end position="121"/>
    </location>
</feature>
<organism evidence="2 3">
    <name type="scientific">Candidatus Acidianus copahuensis</name>
    <dbReference type="NCBI Taxonomy" id="1160895"/>
    <lineage>
        <taxon>Archaea</taxon>
        <taxon>Thermoproteota</taxon>
        <taxon>Thermoprotei</taxon>
        <taxon>Sulfolobales</taxon>
        <taxon>Sulfolobaceae</taxon>
        <taxon>Acidianus</taxon>
    </lineage>
</organism>
<dbReference type="Gene3D" id="3.40.50.1010">
    <property type="entry name" value="5'-nuclease"/>
    <property type="match status" value="1"/>
</dbReference>
<dbReference type="InterPro" id="IPR002716">
    <property type="entry name" value="PIN_dom"/>
</dbReference>
<comment type="caution">
    <text evidence="2">The sequence shown here is derived from an EMBL/GenBank/DDBJ whole genome shotgun (WGS) entry which is preliminary data.</text>
</comment>
<name>A0A031LU95_9CREN</name>